<dbReference type="AlphaFoldDB" id="A0A816NU60"/>
<evidence type="ECO:0000256" key="2">
    <source>
        <dbReference type="ARBA" id="ARBA00022472"/>
    </source>
</evidence>
<dbReference type="EMBL" id="HG994363">
    <property type="protein sequence ID" value="CAF2040132.1"/>
    <property type="molecule type" value="Genomic_DNA"/>
</dbReference>
<gene>
    <name evidence="4" type="ORF">DARMORV10_A09P16560.1</name>
</gene>
<dbReference type="InterPro" id="IPR038538">
    <property type="entry name" value="MTERF_sf"/>
</dbReference>
<dbReference type="GO" id="GO:0005737">
    <property type="term" value="C:cytoplasm"/>
    <property type="evidence" value="ECO:0007669"/>
    <property type="project" value="UniProtKB-ARBA"/>
</dbReference>
<dbReference type="InterPro" id="IPR003690">
    <property type="entry name" value="MTERF"/>
</dbReference>
<keyword evidence="2" id="KW-0806">Transcription termination</keyword>
<proteinExistence type="inferred from homology"/>
<dbReference type="PANTHER" id="PTHR13068">
    <property type="entry name" value="CGI-12 PROTEIN-RELATED"/>
    <property type="match status" value="1"/>
</dbReference>
<organism evidence="4">
    <name type="scientific">Brassica napus</name>
    <name type="common">Rape</name>
    <dbReference type="NCBI Taxonomy" id="3708"/>
    <lineage>
        <taxon>Eukaryota</taxon>
        <taxon>Viridiplantae</taxon>
        <taxon>Streptophyta</taxon>
        <taxon>Embryophyta</taxon>
        <taxon>Tracheophyta</taxon>
        <taxon>Spermatophyta</taxon>
        <taxon>Magnoliopsida</taxon>
        <taxon>eudicotyledons</taxon>
        <taxon>Gunneridae</taxon>
        <taxon>Pentapetalae</taxon>
        <taxon>rosids</taxon>
        <taxon>malvids</taxon>
        <taxon>Brassicales</taxon>
        <taxon>Brassicaceae</taxon>
        <taxon>Brassiceae</taxon>
        <taxon>Brassica</taxon>
    </lineage>
</organism>
<dbReference type="Proteomes" id="UP001295469">
    <property type="component" value="Chromosome A09"/>
</dbReference>
<feature type="non-terminal residue" evidence="4">
    <location>
        <position position="119"/>
    </location>
</feature>
<name>A0A816NU60_BRANA</name>
<accession>A0A816NU60</accession>
<dbReference type="GO" id="GO:0006353">
    <property type="term" value="P:DNA-templated transcription termination"/>
    <property type="evidence" value="ECO:0007669"/>
    <property type="project" value="UniProtKB-KW"/>
</dbReference>
<sequence>YAFSDRTFEGRVEVYKRLGFSVEEVWALFKKPNSVETFLELGFSRDEFVMIVKRYPQCLGLSVETVKKKTEFLVNGMNWPLKAVVSNPAVLGYSLEKRMAPRCNVIKALMSKGLIQGRA</sequence>
<evidence type="ECO:0000313" key="4">
    <source>
        <dbReference type="EMBL" id="CAF2040132.1"/>
    </source>
</evidence>
<dbReference type="SMART" id="SM00733">
    <property type="entry name" value="Mterf"/>
    <property type="match status" value="2"/>
</dbReference>
<dbReference type="GO" id="GO:0003676">
    <property type="term" value="F:nucleic acid binding"/>
    <property type="evidence" value="ECO:0007669"/>
    <property type="project" value="InterPro"/>
</dbReference>
<keyword evidence="3" id="KW-0809">Transit peptide</keyword>
<dbReference type="Pfam" id="PF02536">
    <property type="entry name" value="mTERF"/>
    <property type="match status" value="1"/>
</dbReference>
<protein>
    <submittedName>
        <fullName evidence="4">(rape) hypothetical protein</fullName>
    </submittedName>
</protein>
<dbReference type="Gene3D" id="1.25.70.10">
    <property type="entry name" value="Transcription termination factor 3, mitochondrial"/>
    <property type="match status" value="1"/>
</dbReference>
<evidence type="ECO:0000256" key="1">
    <source>
        <dbReference type="ARBA" id="ARBA00007692"/>
    </source>
</evidence>
<reference evidence="4" key="1">
    <citation type="submission" date="2021-01" db="EMBL/GenBank/DDBJ databases">
        <authorList>
            <consortium name="Genoscope - CEA"/>
            <person name="William W."/>
        </authorList>
    </citation>
    <scope>NUCLEOTIDE SEQUENCE</scope>
</reference>
<evidence type="ECO:0000256" key="3">
    <source>
        <dbReference type="ARBA" id="ARBA00022946"/>
    </source>
</evidence>
<keyword evidence="2" id="KW-0804">Transcription</keyword>
<keyword evidence="2" id="KW-0805">Transcription regulation</keyword>
<dbReference type="PANTHER" id="PTHR13068:SF133">
    <property type="entry name" value="MITOCHONDRIAL TRANSCRIPTION TERMINATION FACTOR FAMILY PROTEIN"/>
    <property type="match status" value="1"/>
</dbReference>
<comment type="similarity">
    <text evidence="1">Belongs to the mTERF family.</text>
</comment>